<comment type="caution">
    <text evidence="1">The sequence shown here is derived from an EMBL/GenBank/DDBJ whole genome shotgun (WGS) entry which is preliminary data.</text>
</comment>
<dbReference type="PATRIC" id="fig|1261066.4.peg.382"/>
<protein>
    <submittedName>
        <fullName evidence="1">Uncharacterized protein</fullName>
    </submittedName>
</protein>
<dbReference type="HOGENOM" id="CLU_3118220_0_0_11"/>
<proteinExistence type="predicted"/>
<dbReference type="Proteomes" id="UP000014521">
    <property type="component" value="Unassembled WGS sequence"/>
</dbReference>
<reference evidence="1 2" key="1">
    <citation type="submission" date="2013-06" db="EMBL/GenBank/DDBJ databases">
        <authorList>
            <person name="Weinstock G."/>
            <person name="Sodergren E."/>
            <person name="Lobos E.A."/>
            <person name="Fulton L."/>
            <person name="Fulton R."/>
            <person name="Courtney L."/>
            <person name="Fronick C."/>
            <person name="O'Laughlin M."/>
            <person name="Godfrey J."/>
            <person name="Wilson R.M."/>
            <person name="Miner T."/>
            <person name="Farmer C."/>
            <person name="Delehaunty K."/>
            <person name="Cordes M."/>
            <person name="Minx P."/>
            <person name="Tomlinson C."/>
            <person name="Chen J."/>
            <person name="Wollam A."/>
            <person name="Pepin K.H."/>
            <person name="Bhonagiri V."/>
            <person name="Zhang X."/>
            <person name="Warren W."/>
            <person name="Mitreva M."/>
            <person name="Mardis E.R."/>
            <person name="Wilson R.K."/>
        </authorList>
    </citation>
    <scope>NUCLEOTIDE SEQUENCE [LARGE SCALE GENOMIC DNA]</scope>
    <source>
        <strain evidence="1 2">JCP8108</strain>
    </source>
</reference>
<sequence>MRFRLIIIMRIFAVIRWHCTNEKFSAQEYIDVNCNYPGDWDGAIERIEEI</sequence>
<dbReference type="AlphaFoldDB" id="S4GRL4"/>
<evidence type="ECO:0000313" key="1">
    <source>
        <dbReference type="EMBL" id="EPI49055.1"/>
    </source>
</evidence>
<name>S4GRL4_GARVA</name>
<gene>
    <name evidence="1" type="ORF">HMPREF1581_00398</name>
</gene>
<accession>S4GRL4</accession>
<evidence type="ECO:0000313" key="2">
    <source>
        <dbReference type="Proteomes" id="UP000014521"/>
    </source>
</evidence>
<dbReference type="EMBL" id="ATJJ01000014">
    <property type="protein sequence ID" value="EPI49055.1"/>
    <property type="molecule type" value="Genomic_DNA"/>
</dbReference>
<organism evidence="1 2">
    <name type="scientific">Gardnerella vaginalis JCP8108</name>
    <dbReference type="NCBI Taxonomy" id="1261066"/>
    <lineage>
        <taxon>Bacteria</taxon>
        <taxon>Bacillati</taxon>
        <taxon>Actinomycetota</taxon>
        <taxon>Actinomycetes</taxon>
        <taxon>Bifidobacteriales</taxon>
        <taxon>Bifidobacteriaceae</taxon>
        <taxon>Gardnerella</taxon>
    </lineage>
</organism>